<dbReference type="RefSeq" id="WP_250583599.1">
    <property type="nucleotide sequence ID" value="NZ_JAKRVX010000002.1"/>
</dbReference>
<feature type="transmembrane region" description="Helical" evidence="1">
    <location>
        <begin position="141"/>
        <end position="163"/>
    </location>
</feature>
<keyword evidence="1" id="KW-0812">Transmembrane</keyword>
<evidence type="ECO:0000313" key="3">
    <source>
        <dbReference type="Proteomes" id="UP001203207"/>
    </source>
</evidence>
<dbReference type="InterPro" id="IPR005240">
    <property type="entry name" value="DUF389"/>
</dbReference>
<proteinExistence type="predicted"/>
<protein>
    <submittedName>
        <fullName evidence="2">TIGR00341 family protein</fullName>
    </submittedName>
</protein>
<dbReference type="Proteomes" id="UP001203207">
    <property type="component" value="Unassembled WGS sequence"/>
</dbReference>
<gene>
    <name evidence="2" type="ORF">AArcSt2_07370</name>
</gene>
<feature type="transmembrane region" description="Helical" evidence="1">
    <location>
        <begin position="244"/>
        <end position="268"/>
    </location>
</feature>
<reference evidence="2" key="2">
    <citation type="submission" date="2022-02" db="EMBL/GenBank/DDBJ databases">
        <authorList>
            <person name="Elcheninov A.G."/>
            <person name="Sorokin D.Y."/>
            <person name="Kublanov I.V."/>
        </authorList>
    </citation>
    <scope>NUCLEOTIDE SEQUENCE</scope>
    <source>
        <strain evidence="2">AArc-St2</strain>
    </source>
</reference>
<name>A0AAE3K879_9EURY</name>
<feature type="transmembrane region" description="Helical" evidence="1">
    <location>
        <begin position="216"/>
        <end position="237"/>
    </location>
</feature>
<dbReference type="NCBIfam" id="TIGR00341">
    <property type="entry name" value="TIGR00341 family protein"/>
    <property type="match status" value="1"/>
</dbReference>
<dbReference type="PANTHER" id="PTHR20992:SF9">
    <property type="entry name" value="AT15442P-RELATED"/>
    <property type="match status" value="1"/>
</dbReference>
<accession>A0AAE3K879</accession>
<dbReference type="Pfam" id="PF04087">
    <property type="entry name" value="DUF389"/>
    <property type="match status" value="1"/>
</dbReference>
<feature type="transmembrane region" description="Helical" evidence="1">
    <location>
        <begin position="115"/>
        <end position="135"/>
    </location>
</feature>
<dbReference type="PANTHER" id="PTHR20992">
    <property type="entry name" value="AT15442P-RELATED"/>
    <property type="match status" value="1"/>
</dbReference>
<evidence type="ECO:0000313" key="2">
    <source>
        <dbReference type="EMBL" id="MCL9816761.1"/>
    </source>
</evidence>
<reference evidence="2" key="1">
    <citation type="journal article" date="2022" name="Syst. Appl. Microbiol.">
        <title>Natronocalculus amylovorans gen. nov., sp. nov., and Natranaeroarchaeum aerophilus sp. nov., dominant culturable amylolytic natronoarchaea from hypersaline soda lakes in southwestern Siberia.</title>
        <authorList>
            <person name="Sorokin D.Y."/>
            <person name="Elcheninov A.G."/>
            <person name="Khizhniak T.V."/>
            <person name="Koenen M."/>
            <person name="Bale N.J."/>
            <person name="Damste J.S.S."/>
            <person name="Kublanov I.V."/>
        </authorList>
    </citation>
    <scope>NUCLEOTIDE SEQUENCE</scope>
    <source>
        <strain evidence="2">AArc-St2</strain>
    </source>
</reference>
<comment type="caution">
    <text evidence="2">The sequence shown here is derived from an EMBL/GenBank/DDBJ whole genome shotgun (WGS) entry which is preliminary data.</text>
</comment>
<dbReference type="AlphaFoldDB" id="A0AAE3K879"/>
<evidence type="ECO:0000256" key="1">
    <source>
        <dbReference type="SAM" id="Phobius"/>
    </source>
</evidence>
<keyword evidence="1" id="KW-0472">Membrane</keyword>
<feature type="transmembrane region" description="Helical" evidence="1">
    <location>
        <begin position="175"/>
        <end position="196"/>
    </location>
</feature>
<keyword evidence="3" id="KW-1185">Reference proteome</keyword>
<sequence>MRLVQVLIPTGKRQAVLRVLDDEGIDYTVTEETSNRDFTAVVTFPLPTGAVEHVIGELRDVGIDEQTYTVIVAAETVLSRRFEKLKDEYETERPSDETIAREELQTKAEGLASNFNTYVIMTIVSSVIATAGLLLDSAATVVGSMVIAPLIGPAMAASVGTVVNDEKLFRRGVKMQILGVGLAIASAAVFAAFLRFGNLVPPGLDPLSLSQVSERLEPNVLVLAVALGAGVAGIISLTTGVSTALVGVMIAVALIPPAAAVGIGIAYAIPMLAIGAFVLVSVNVLSINLAALVVLWYSGYQPEQWFQSKNAREATIKRVTMLAVGILALTAVLGGVTYDTYTASVTEQEIRATIVGELEEPQYGDATLVELSVRRTDGMYPREPSSITVTVATSDGDPEPGLAQQLAQRISDRTGHTVSVEVRYLQTERA</sequence>
<organism evidence="2 3">
    <name type="scientific">Natronocalculus amylovorans</name>
    <dbReference type="NCBI Taxonomy" id="2917812"/>
    <lineage>
        <taxon>Archaea</taxon>
        <taxon>Methanobacteriati</taxon>
        <taxon>Methanobacteriota</taxon>
        <taxon>Stenosarchaea group</taxon>
        <taxon>Halobacteria</taxon>
        <taxon>Halobacteriales</taxon>
        <taxon>Haloferacaceae</taxon>
        <taxon>Natronocalculus</taxon>
    </lineage>
</organism>
<feature type="transmembrane region" description="Helical" evidence="1">
    <location>
        <begin position="319"/>
        <end position="338"/>
    </location>
</feature>
<keyword evidence="1" id="KW-1133">Transmembrane helix</keyword>
<feature type="transmembrane region" description="Helical" evidence="1">
    <location>
        <begin position="274"/>
        <end position="298"/>
    </location>
</feature>
<dbReference type="EMBL" id="JAKRVX010000002">
    <property type="protein sequence ID" value="MCL9816761.1"/>
    <property type="molecule type" value="Genomic_DNA"/>
</dbReference>